<keyword evidence="1" id="KW-0472">Membrane</keyword>
<sequence>MMKLPSIQHLYQGLLTVVKRFPVQFVFIIIATVCWTNYINLDRYGTGSMHNEYLQKILVKAILISNLGLTLTLALDLLAEKKAYKSGKKWLIRILAVLSCLALFFLLNPVDNFADQLRIALMAFAFHLFVAFSPFMDKGQINGFWQFNKVLFLRFLTAALYSIVLYGGLAIALVAVDGLFNVAMNWKTYMSVFAIIAAGFSPVFFLAGIPTNFEQLEVESSYPKGLKIFTQFVLIPLMTIYLAILLFYEIKIMVSWSLPKGLVSSLIIGYAVFGILSLLLIYPMKEQEGNSWIKLFSRFFYSMLIPLILLLLLAVWKRVEPYGITESRYILILIALWLTCITTYFLFSKRQNIKLIPISLAILTMLAVYGPQSASAVSKYSQIARLKKILYSKKLEDLNEKPSMVRYLISKHGLSTLQRFTSKNLSNIENAIDSKDDYQYIKDEMKVDSAFSILKISDKDISSSSIEYTFVNADNQFLTISGFDYLLDISSYENTEKVFNGIKIKINRTNNKDIMINLGDTAKLAINLPKIFEESVALAKAKKLKSTKDYNEFFIPANKLIFSKIVRNYQFTYVIGKIRGYKTGNSLQNSWFDIEAHLLIKKL</sequence>
<dbReference type="Proteomes" id="UP000295684">
    <property type="component" value="Unassembled WGS sequence"/>
</dbReference>
<comment type="caution">
    <text evidence="3">The sequence shown here is derived from an EMBL/GenBank/DDBJ whole genome shotgun (WGS) entry which is preliminary data.</text>
</comment>
<dbReference type="RefSeq" id="WP_132532071.1">
    <property type="nucleotide sequence ID" value="NZ_BMJO01000004.1"/>
</dbReference>
<feature type="transmembrane region" description="Helical" evidence="1">
    <location>
        <begin position="155"/>
        <end position="176"/>
    </location>
</feature>
<feature type="transmembrane region" description="Helical" evidence="1">
    <location>
        <begin position="21"/>
        <end position="38"/>
    </location>
</feature>
<gene>
    <name evidence="3" type="ORF">EV200_103614</name>
    <name evidence="2" type="ORF">GCM10011413_28510</name>
</gene>
<evidence type="ECO:0000313" key="5">
    <source>
        <dbReference type="Proteomes" id="UP000622648"/>
    </source>
</evidence>
<dbReference type="Pfam" id="PF13687">
    <property type="entry name" value="DUF4153"/>
    <property type="match status" value="1"/>
</dbReference>
<feature type="transmembrane region" description="Helical" evidence="1">
    <location>
        <begin position="328"/>
        <end position="347"/>
    </location>
</feature>
<reference evidence="3 4" key="3">
    <citation type="submission" date="2019-03" db="EMBL/GenBank/DDBJ databases">
        <title>Genomic Encyclopedia of Type Strains, Phase IV (KMG-IV): sequencing the most valuable type-strain genomes for metagenomic binning, comparative biology and taxonomic classification.</title>
        <authorList>
            <person name="Goeker M."/>
        </authorList>
    </citation>
    <scope>NUCLEOTIDE SEQUENCE [LARGE SCALE GENOMIC DNA]</scope>
    <source>
        <strain evidence="3 4">DSM 103236</strain>
    </source>
</reference>
<keyword evidence="1" id="KW-0812">Transmembrane</keyword>
<dbReference type="EMBL" id="SLWO01000003">
    <property type="protein sequence ID" value="TCO27280.1"/>
    <property type="molecule type" value="Genomic_DNA"/>
</dbReference>
<feature type="transmembrane region" description="Helical" evidence="1">
    <location>
        <begin position="354"/>
        <end position="371"/>
    </location>
</feature>
<feature type="transmembrane region" description="Helical" evidence="1">
    <location>
        <begin position="262"/>
        <end position="283"/>
    </location>
</feature>
<reference evidence="2" key="1">
    <citation type="journal article" date="2014" name="Int. J. Syst. Evol. Microbiol.">
        <title>Complete genome of a new Firmicutes species belonging to the dominant human colonic microbiota ('Ruminococcus bicirculans') reveals two chromosomes and a selective capacity to utilize plant glucans.</title>
        <authorList>
            <consortium name="NISC Comparative Sequencing Program"/>
            <person name="Wegmann U."/>
            <person name="Louis P."/>
            <person name="Goesmann A."/>
            <person name="Henrissat B."/>
            <person name="Duncan S.H."/>
            <person name="Flint H.J."/>
        </authorList>
    </citation>
    <scope>NUCLEOTIDE SEQUENCE</scope>
    <source>
        <strain evidence="2">CGMCC 1.15644</strain>
    </source>
</reference>
<keyword evidence="5" id="KW-1185">Reference proteome</keyword>
<feature type="transmembrane region" description="Helical" evidence="1">
    <location>
        <begin position="90"/>
        <end position="110"/>
    </location>
</feature>
<evidence type="ECO:0000313" key="2">
    <source>
        <dbReference type="EMBL" id="GGE60368.1"/>
    </source>
</evidence>
<evidence type="ECO:0000313" key="4">
    <source>
        <dbReference type="Proteomes" id="UP000295684"/>
    </source>
</evidence>
<protein>
    <submittedName>
        <fullName evidence="3">Uncharacterized protein DUF4153</fullName>
    </submittedName>
</protein>
<keyword evidence="1" id="KW-1133">Transmembrane helix</keyword>
<reference evidence="5" key="2">
    <citation type="journal article" date="2019" name="Int. J. Syst. Evol. Microbiol.">
        <title>The Global Catalogue of Microorganisms (GCM) 10K type strain sequencing project: providing services to taxonomists for standard genome sequencing and annotation.</title>
        <authorList>
            <consortium name="The Broad Institute Genomics Platform"/>
            <consortium name="The Broad Institute Genome Sequencing Center for Infectious Disease"/>
            <person name="Wu L."/>
            <person name="Ma J."/>
        </authorList>
    </citation>
    <scope>NUCLEOTIDE SEQUENCE [LARGE SCALE GENOMIC DNA]</scope>
    <source>
        <strain evidence="5">CGMCC 1.15644</strain>
    </source>
</reference>
<reference evidence="2" key="4">
    <citation type="submission" date="2024-05" db="EMBL/GenBank/DDBJ databases">
        <authorList>
            <person name="Sun Q."/>
            <person name="Zhou Y."/>
        </authorList>
    </citation>
    <scope>NUCLEOTIDE SEQUENCE</scope>
    <source>
        <strain evidence="2">CGMCC 1.15644</strain>
    </source>
</reference>
<feature type="transmembrane region" description="Helical" evidence="1">
    <location>
        <begin position="116"/>
        <end position="135"/>
    </location>
</feature>
<evidence type="ECO:0000313" key="3">
    <source>
        <dbReference type="EMBL" id="TCO27280.1"/>
    </source>
</evidence>
<feature type="transmembrane region" description="Helical" evidence="1">
    <location>
        <begin position="188"/>
        <end position="207"/>
    </location>
</feature>
<dbReference type="AlphaFoldDB" id="A0A4R2HFS4"/>
<organism evidence="3 4">
    <name type="scientific">Pedobacter psychrotolerans</name>
    <dbReference type="NCBI Taxonomy" id="1843235"/>
    <lineage>
        <taxon>Bacteria</taxon>
        <taxon>Pseudomonadati</taxon>
        <taxon>Bacteroidota</taxon>
        <taxon>Sphingobacteriia</taxon>
        <taxon>Sphingobacteriales</taxon>
        <taxon>Sphingobacteriaceae</taxon>
        <taxon>Pedobacter</taxon>
    </lineage>
</organism>
<name>A0A4R2HFS4_9SPHI</name>
<evidence type="ECO:0000256" key="1">
    <source>
        <dbReference type="SAM" id="Phobius"/>
    </source>
</evidence>
<dbReference type="EMBL" id="BMJO01000004">
    <property type="protein sequence ID" value="GGE60368.1"/>
    <property type="molecule type" value="Genomic_DNA"/>
</dbReference>
<dbReference type="Proteomes" id="UP000622648">
    <property type="component" value="Unassembled WGS sequence"/>
</dbReference>
<proteinExistence type="predicted"/>
<dbReference type="InterPro" id="IPR025291">
    <property type="entry name" value="DUF4153"/>
</dbReference>
<feature type="transmembrane region" description="Helical" evidence="1">
    <location>
        <begin position="58"/>
        <end position="78"/>
    </location>
</feature>
<feature type="transmembrane region" description="Helical" evidence="1">
    <location>
        <begin position="228"/>
        <end position="250"/>
    </location>
</feature>
<accession>A0A4R2HFS4</accession>
<dbReference type="OrthoDB" id="9809196at2"/>
<feature type="transmembrane region" description="Helical" evidence="1">
    <location>
        <begin position="295"/>
        <end position="316"/>
    </location>
</feature>